<reference evidence="1" key="1">
    <citation type="submission" date="2023-03" db="EMBL/GenBank/DDBJ databases">
        <title>Andean soil-derived lignocellulolytic bacterial consortium as a source of novel taxa and putative plastic-active enzymes.</title>
        <authorList>
            <person name="Diaz-Garcia L."/>
            <person name="Chuvochina M."/>
            <person name="Feuerriegel G."/>
            <person name="Bunk B."/>
            <person name="Sproer C."/>
            <person name="Streit W.R."/>
            <person name="Rodriguez L.M."/>
            <person name="Overmann J."/>
            <person name="Jimenez D.J."/>
        </authorList>
    </citation>
    <scope>NUCLEOTIDE SEQUENCE</scope>
    <source>
        <strain evidence="1">MAG 26</strain>
    </source>
</reference>
<dbReference type="EMBL" id="CP119316">
    <property type="protein sequence ID" value="WEK46516.1"/>
    <property type="molecule type" value="Genomic_DNA"/>
</dbReference>
<accession>A0AAJ5X6H1</accession>
<dbReference type="KEGG" id="acob:P0Y56_16140"/>
<protein>
    <submittedName>
        <fullName evidence="1">Uncharacterized protein</fullName>
    </submittedName>
</protein>
<gene>
    <name evidence="1" type="ORF">P0Y56_16140</name>
</gene>
<dbReference type="AlphaFoldDB" id="A0AAJ5X6H1"/>
<evidence type="ECO:0000313" key="1">
    <source>
        <dbReference type="EMBL" id="WEK46516.1"/>
    </source>
</evidence>
<evidence type="ECO:0000313" key="2">
    <source>
        <dbReference type="Proteomes" id="UP001218362"/>
    </source>
</evidence>
<sequence>MAQAKAAGGNIDWTGDALPRVRMGFGARCLTSDLNHFVPLFAVSNGDPALSPIEPCFEHMQLKPVQVAGYVHGET</sequence>
<dbReference type="Proteomes" id="UP001218362">
    <property type="component" value="Chromosome"/>
</dbReference>
<name>A0AAJ5X6H1_9SPHN</name>
<proteinExistence type="predicted"/>
<organism evidence="1 2">
    <name type="scientific">Candidatus Andeanibacterium colombiense</name>
    <dbReference type="NCBI Taxonomy" id="3121345"/>
    <lineage>
        <taxon>Bacteria</taxon>
        <taxon>Pseudomonadati</taxon>
        <taxon>Pseudomonadota</taxon>
        <taxon>Alphaproteobacteria</taxon>
        <taxon>Sphingomonadales</taxon>
        <taxon>Sphingomonadaceae</taxon>
        <taxon>Candidatus Andeanibacterium</taxon>
    </lineage>
</organism>